<keyword evidence="12 14" id="KW-0472">Membrane</keyword>
<evidence type="ECO:0000256" key="5">
    <source>
        <dbReference type="ARBA" id="ARBA00022679"/>
    </source>
</evidence>
<keyword evidence="10 14" id="KW-1133">Transmembrane helix</keyword>
<evidence type="ECO:0000259" key="15">
    <source>
        <dbReference type="PROSITE" id="PS50109"/>
    </source>
</evidence>
<evidence type="ECO:0000256" key="7">
    <source>
        <dbReference type="ARBA" id="ARBA00022741"/>
    </source>
</evidence>
<evidence type="ECO:0000256" key="12">
    <source>
        <dbReference type="ARBA" id="ARBA00023136"/>
    </source>
</evidence>
<keyword evidence="13" id="KW-0175">Coiled coil</keyword>
<dbReference type="CDD" id="cd00082">
    <property type="entry name" value="HisKA"/>
    <property type="match status" value="1"/>
</dbReference>
<dbReference type="SMART" id="SM00388">
    <property type="entry name" value="HisKA"/>
    <property type="match status" value="1"/>
</dbReference>
<dbReference type="InterPro" id="IPR003594">
    <property type="entry name" value="HATPase_dom"/>
</dbReference>
<dbReference type="InterPro" id="IPR036097">
    <property type="entry name" value="HisK_dim/P_sf"/>
</dbReference>
<comment type="subcellular location">
    <subcellularLocation>
        <location evidence="2">Membrane</location>
        <topology evidence="2">Multi-pass membrane protein</topology>
    </subcellularLocation>
</comment>
<keyword evidence="11" id="KW-0902">Two-component regulatory system</keyword>
<feature type="transmembrane region" description="Helical" evidence="14">
    <location>
        <begin position="6"/>
        <end position="24"/>
    </location>
</feature>
<gene>
    <name evidence="16" type="ORF">MG292_06430</name>
</gene>
<reference evidence="16 17" key="2">
    <citation type="submission" date="2023-06" db="EMBL/GenBank/DDBJ databases">
        <title>Complete Genome Sequence of Flavobacterium keumense K3R-10.</title>
        <authorList>
            <person name="Jeong H."/>
            <person name="Jhang S.Y."/>
            <person name="Kim J.N."/>
        </authorList>
    </citation>
    <scope>NUCLEOTIDE SEQUENCE [LARGE SCALE GENOMIC DNA]</scope>
    <source>
        <strain evidence="16 17">K3R-10</strain>
    </source>
</reference>
<keyword evidence="4" id="KW-0597">Phosphoprotein</keyword>
<feature type="coiled-coil region" evidence="13">
    <location>
        <begin position="134"/>
        <end position="180"/>
    </location>
</feature>
<dbReference type="EMBL" id="CP092332">
    <property type="protein sequence ID" value="WGK93733.1"/>
    <property type="molecule type" value="Genomic_DNA"/>
</dbReference>
<keyword evidence="17" id="KW-1185">Reference proteome</keyword>
<dbReference type="Gene3D" id="1.10.287.130">
    <property type="match status" value="1"/>
</dbReference>
<evidence type="ECO:0000256" key="2">
    <source>
        <dbReference type="ARBA" id="ARBA00004141"/>
    </source>
</evidence>
<dbReference type="Proteomes" id="UP001232117">
    <property type="component" value="Chromosome"/>
</dbReference>
<dbReference type="PANTHER" id="PTHR45569:SF1">
    <property type="entry name" value="SENSOR PROTEIN KDPD"/>
    <property type="match status" value="1"/>
</dbReference>
<dbReference type="Pfam" id="PF02518">
    <property type="entry name" value="HATPase_c"/>
    <property type="match status" value="1"/>
</dbReference>
<evidence type="ECO:0000256" key="11">
    <source>
        <dbReference type="ARBA" id="ARBA00023012"/>
    </source>
</evidence>
<dbReference type="SMART" id="SM00387">
    <property type="entry name" value="HATPase_c"/>
    <property type="match status" value="1"/>
</dbReference>
<keyword evidence="5" id="KW-0808">Transferase</keyword>
<feature type="domain" description="Histidine kinase" evidence="15">
    <location>
        <begin position="125"/>
        <end position="339"/>
    </location>
</feature>
<keyword evidence="6 14" id="KW-0812">Transmembrane</keyword>
<evidence type="ECO:0000256" key="13">
    <source>
        <dbReference type="SAM" id="Coils"/>
    </source>
</evidence>
<dbReference type="RefSeq" id="WP_264533538.1">
    <property type="nucleotide sequence ID" value="NZ_CP092332.1"/>
</dbReference>
<evidence type="ECO:0000256" key="10">
    <source>
        <dbReference type="ARBA" id="ARBA00022989"/>
    </source>
</evidence>
<dbReference type="InterPro" id="IPR003661">
    <property type="entry name" value="HisK_dim/P_dom"/>
</dbReference>
<dbReference type="PRINTS" id="PR00344">
    <property type="entry name" value="BCTRLSENSOR"/>
</dbReference>
<dbReference type="GO" id="GO:0005524">
    <property type="term" value="F:ATP binding"/>
    <property type="evidence" value="ECO:0007669"/>
    <property type="project" value="UniProtKB-KW"/>
</dbReference>
<dbReference type="Pfam" id="PF13493">
    <property type="entry name" value="DUF4118"/>
    <property type="match status" value="1"/>
</dbReference>
<evidence type="ECO:0000313" key="17">
    <source>
        <dbReference type="Proteomes" id="UP001232117"/>
    </source>
</evidence>
<dbReference type="InterPro" id="IPR004358">
    <property type="entry name" value="Sig_transdc_His_kin-like_C"/>
</dbReference>
<dbReference type="PANTHER" id="PTHR45569">
    <property type="entry name" value="SENSOR PROTEIN KDPD"/>
    <property type="match status" value="1"/>
</dbReference>
<dbReference type="SUPFAM" id="SSF55874">
    <property type="entry name" value="ATPase domain of HSP90 chaperone/DNA topoisomerase II/histidine kinase"/>
    <property type="match status" value="1"/>
</dbReference>
<name>A0ABY8N3D9_9FLAO</name>
<evidence type="ECO:0000256" key="8">
    <source>
        <dbReference type="ARBA" id="ARBA00022777"/>
    </source>
</evidence>
<keyword evidence="7" id="KW-0547">Nucleotide-binding</keyword>
<evidence type="ECO:0000313" key="16">
    <source>
        <dbReference type="EMBL" id="WGK93733.1"/>
    </source>
</evidence>
<dbReference type="EC" id="2.7.13.3" evidence="3"/>
<dbReference type="PROSITE" id="PS50109">
    <property type="entry name" value="HIS_KIN"/>
    <property type="match status" value="1"/>
</dbReference>
<reference evidence="16 17" key="1">
    <citation type="submission" date="2022-02" db="EMBL/GenBank/DDBJ databases">
        <authorList>
            <person name="Cha I.-T."/>
            <person name="Lee K.-E."/>
            <person name="Park S.-J."/>
        </authorList>
    </citation>
    <scope>NUCLEOTIDE SEQUENCE [LARGE SCALE GENOMIC DNA]</scope>
    <source>
        <strain evidence="16 17">K3R-10</strain>
    </source>
</reference>
<accession>A0ABY8N3D9</accession>
<dbReference type="CDD" id="cd00075">
    <property type="entry name" value="HATPase"/>
    <property type="match status" value="1"/>
</dbReference>
<dbReference type="SUPFAM" id="SSF47384">
    <property type="entry name" value="Homodimeric domain of signal transducing histidine kinase"/>
    <property type="match status" value="1"/>
</dbReference>
<evidence type="ECO:0000256" key="9">
    <source>
        <dbReference type="ARBA" id="ARBA00022840"/>
    </source>
</evidence>
<sequence>MQCIISITLVVSVSLICYFLSKHIDYRITALILLMTVSVTAMLFDIIPVLITAILSGLILNYFFIQPLFTLHITNTEDVLLFFMYLIIALVSAVLTYKIREAEKKARDKEEKEKTIQLYDTLLNSLSHELRTPIATIIGAIDTLKENKKKLSENNQTVLLEEIDKASIRLNRQVENLLNMSRLETGTLKTKQDWCDLNELIYSLIEKIAVVKNEHTINFDPDEKLPLFKLDTGLIEEIIQNLILNAIQYTPKKSIIKIVATHQLENCIITISDTGKGFPESEIKFAFDKFYRLPNTKTGGSGLGLSIVKGFVEAHNGAISLNNTPNSGACFTITIPTETSYLNSLKNE</sequence>
<evidence type="ECO:0000256" key="1">
    <source>
        <dbReference type="ARBA" id="ARBA00000085"/>
    </source>
</evidence>
<evidence type="ECO:0000256" key="3">
    <source>
        <dbReference type="ARBA" id="ARBA00012438"/>
    </source>
</evidence>
<dbReference type="InterPro" id="IPR052023">
    <property type="entry name" value="Histidine_kinase_KdpD"/>
</dbReference>
<evidence type="ECO:0000256" key="6">
    <source>
        <dbReference type="ARBA" id="ARBA00022692"/>
    </source>
</evidence>
<keyword evidence="8" id="KW-0418">Kinase</keyword>
<dbReference type="Gene3D" id="1.20.120.620">
    <property type="entry name" value="Backbone structure of the membrane domain of e. Coli histidine kinase receptor kdpd"/>
    <property type="match status" value="1"/>
</dbReference>
<organism evidence="16 17">
    <name type="scientific">Flavobacterium keumense</name>
    <dbReference type="NCBI Taxonomy" id="1306518"/>
    <lineage>
        <taxon>Bacteria</taxon>
        <taxon>Pseudomonadati</taxon>
        <taxon>Bacteroidota</taxon>
        <taxon>Flavobacteriia</taxon>
        <taxon>Flavobacteriales</taxon>
        <taxon>Flavobacteriaceae</taxon>
        <taxon>Flavobacterium</taxon>
    </lineage>
</organism>
<dbReference type="InterPro" id="IPR036890">
    <property type="entry name" value="HATPase_C_sf"/>
</dbReference>
<evidence type="ECO:0000256" key="14">
    <source>
        <dbReference type="SAM" id="Phobius"/>
    </source>
</evidence>
<feature type="transmembrane region" description="Helical" evidence="14">
    <location>
        <begin position="79"/>
        <end position="97"/>
    </location>
</feature>
<comment type="catalytic activity">
    <reaction evidence="1">
        <text>ATP + protein L-histidine = ADP + protein N-phospho-L-histidine.</text>
        <dbReference type="EC" id="2.7.13.3"/>
    </reaction>
</comment>
<dbReference type="InterPro" id="IPR025201">
    <property type="entry name" value="KdpD_TM"/>
</dbReference>
<evidence type="ECO:0000256" key="4">
    <source>
        <dbReference type="ARBA" id="ARBA00022553"/>
    </source>
</evidence>
<proteinExistence type="predicted"/>
<protein>
    <recommendedName>
        <fullName evidence="3">histidine kinase</fullName>
        <ecNumber evidence="3">2.7.13.3</ecNumber>
    </recommendedName>
</protein>
<dbReference type="Pfam" id="PF00512">
    <property type="entry name" value="HisKA"/>
    <property type="match status" value="1"/>
</dbReference>
<dbReference type="InterPro" id="IPR005467">
    <property type="entry name" value="His_kinase_dom"/>
</dbReference>
<dbReference type="InterPro" id="IPR038318">
    <property type="entry name" value="KdpD_sf"/>
</dbReference>
<dbReference type="Gene3D" id="3.30.565.10">
    <property type="entry name" value="Histidine kinase-like ATPase, C-terminal domain"/>
    <property type="match status" value="1"/>
</dbReference>
<feature type="transmembrane region" description="Helical" evidence="14">
    <location>
        <begin position="31"/>
        <end position="59"/>
    </location>
</feature>
<keyword evidence="9 16" id="KW-0067">ATP-binding</keyword>